<evidence type="ECO:0000313" key="2">
    <source>
        <dbReference type="EMBL" id="GGP16717.1"/>
    </source>
</evidence>
<protein>
    <recommendedName>
        <fullName evidence="1">DUF1707 domain-containing protein</fullName>
    </recommendedName>
</protein>
<dbReference type="RefSeq" id="WP_225278145.1">
    <property type="nucleotide sequence ID" value="NZ_BMNK01000022.1"/>
</dbReference>
<feature type="domain" description="DUF1707" evidence="1">
    <location>
        <begin position="7"/>
        <end position="59"/>
    </location>
</feature>
<sequence length="189" mass="19956">MTDDPVLRASDADRDHAATLLGEAYATGRLTTVEHADRLEAVYTAKTMGDLVPLTHDLPQVPGGTSAPAALQKQTVNTVFSKVIKRGRWIASRHTHLAATFGALVVDLSQAVLPGREITVSVSAFCAKMIIRVPPDAQVIDEVGALFAKRQVSGDSGGDGPVIRVVGQATFSKVIVARTVSDWNLSGDA</sequence>
<dbReference type="PANTHER" id="PTHR40763">
    <property type="entry name" value="MEMBRANE PROTEIN-RELATED"/>
    <property type="match status" value="1"/>
</dbReference>
<dbReference type="Proteomes" id="UP000660745">
    <property type="component" value="Unassembled WGS sequence"/>
</dbReference>
<gene>
    <name evidence="2" type="ORF">GCM10012278_81590</name>
</gene>
<dbReference type="Pfam" id="PF08044">
    <property type="entry name" value="DUF1707"/>
    <property type="match status" value="1"/>
</dbReference>
<dbReference type="AlphaFoldDB" id="A0A918E999"/>
<comment type="caution">
    <text evidence="2">The sequence shown here is derived from an EMBL/GenBank/DDBJ whole genome shotgun (WGS) entry which is preliminary data.</text>
</comment>
<reference evidence="2" key="1">
    <citation type="journal article" date="2014" name="Int. J. Syst. Evol. Microbiol.">
        <title>Complete genome sequence of Corynebacterium casei LMG S-19264T (=DSM 44701T), isolated from a smear-ripened cheese.</title>
        <authorList>
            <consortium name="US DOE Joint Genome Institute (JGI-PGF)"/>
            <person name="Walter F."/>
            <person name="Albersmeier A."/>
            <person name="Kalinowski J."/>
            <person name="Ruckert C."/>
        </authorList>
    </citation>
    <scope>NUCLEOTIDE SEQUENCE</scope>
    <source>
        <strain evidence="2">CGMCC 4.7430</strain>
    </source>
</reference>
<reference evidence="2" key="2">
    <citation type="submission" date="2020-09" db="EMBL/GenBank/DDBJ databases">
        <authorList>
            <person name="Sun Q."/>
            <person name="Zhou Y."/>
        </authorList>
    </citation>
    <scope>NUCLEOTIDE SEQUENCE</scope>
    <source>
        <strain evidence="2">CGMCC 4.7430</strain>
    </source>
</reference>
<accession>A0A918E999</accession>
<keyword evidence="3" id="KW-1185">Reference proteome</keyword>
<evidence type="ECO:0000259" key="1">
    <source>
        <dbReference type="Pfam" id="PF08044"/>
    </source>
</evidence>
<dbReference type="PANTHER" id="PTHR40763:SF4">
    <property type="entry name" value="DUF1707 DOMAIN-CONTAINING PROTEIN"/>
    <property type="match status" value="1"/>
</dbReference>
<organism evidence="2 3">
    <name type="scientific">Nonomuraea glycinis</name>
    <dbReference type="NCBI Taxonomy" id="2047744"/>
    <lineage>
        <taxon>Bacteria</taxon>
        <taxon>Bacillati</taxon>
        <taxon>Actinomycetota</taxon>
        <taxon>Actinomycetes</taxon>
        <taxon>Streptosporangiales</taxon>
        <taxon>Streptosporangiaceae</taxon>
        <taxon>Nonomuraea</taxon>
    </lineage>
</organism>
<name>A0A918E999_9ACTN</name>
<dbReference type="EMBL" id="BMNK01000022">
    <property type="protein sequence ID" value="GGP16717.1"/>
    <property type="molecule type" value="Genomic_DNA"/>
</dbReference>
<evidence type="ECO:0000313" key="3">
    <source>
        <dbReference type="Proteomes" id="UP000660745"/>
    </source>
</evidence>
<proteinExistence type="predicted"/>
<dbReference type="InterPro" id="IPR012551">
    <property type="entry name" value="DUF1707_SHOCT-like"/>
</dbReference>